<evidence type="ECO:0000313" key="3">
    <source>
        <dbReference type="Proteomes" id="UP001310022"/>
    </source>
</evidence>
<accession>A0AAN4VVF1</accession>
<comment type="caution">
    <text evidence="2">The sequence shown here is derived from an EMBL/GenBank/DDBJ whole genome shotgun (WGS) entry which is preliminary data.</text>
</comment>
<dbReference type="SUPFAM" id="SSF82784">
    <property type="entry name" value="OsmC-like"/>
    <property type="match status" value="1"/>
</dbReference>
<comment type="similarity">
    <text evidence="1">Belongs to the OsmC/Ohr family.</text>
</comment>
<evidence type="ECO:0000256" key="1">
    <source>
        <dbReference type="ARBA" id="ARBA00007378"/>
    </source>
</evidence>
<dbReference type="InterPro" id="IPR003718">
    <property type="entry name" value="OsmC/Ohr_fam"/>
</dbReference>
<name>A0AAN4VVF1_9BACT</name>
<dbReference type="InterPro" id="IPR036102">
    <property type="entry name" value="OsmC/Ohrsf"/>
</dbReference>
<sequence>MGFKKLYTASAEATGGRDGKVKSSDGVIDTGLSVPKSLGGAEQAGTTNPEQLFASGYAACFSSALNLVIGNQKIKTGQSRVTTTVHLGKDDTGFGLAVDLKAIIPGVSEEQAQALVEEAHKVCPYSKATSGNIEVNITAEIE</sequence>
<dbReference type="InterPro" id="IPR019953">
    <property type="entry name" value="OHR"/>
</dbReference>
<dbReference type="AlphaFoldDB" id="A0AAN4VVF1"/>
<dbReference type="RefSeq" id="WP_338235565.1">
    <property type="nucleotide sequence ID" value="NZ_BQKE01000001.1"/>
</dbReference>
<proteinExistence type="inferred from homology"/>
<keyword evidence="3" id="KW-1185">Reference proteome</keyword>
<organism evidence="2 3">
    <name type="scientific">Persicobacter diffluens</name>
    <dbReference type="NCBI Taxonomy" id="981"/>
    <lineage>
        <taxon>Bacteria</taxon>
        <taxon>Pseudomonadati</taxon>
        <taxon>Bacteroidota</taxon>
        <taxon>Cytophagia</taxon>
        <taxon>Cytophagales</taxon>
        <taxon>Persicobacteraceae</taxon>
        <taxon>Persicobacter</taxon>
    </lineage>
</organism>
<dbReference type="Gene3D" id="2.20.25.10">
    <property type="match status" value="1"/>
</dbReference>
<dbReference type="InterPro" id="IPR015946">
    <property type="entry name" value="KH_dom-like_a/b"/>
</dbReference>
<protein>
    <submittedName>
        <fullName evidence="2">Organic hydroperoxide resistance protein</fullName>
    </submittedName>
</protein>
<dbReference type="Gene3D" id="3.30.300.20">
    <property type="match status" value="1"/>
</dbReference>
<dbReference type="GO" id="GO:0006979">
    <property type="term" value="P:response to oxidative stress"/>
    <property type="evidence" value="ECO:0007669"/>
    <property type="project" value="InterPro"/>
</dbReference>
<gene>
    <name evidence="2" type="ORF">PEDI_00870</name>
</gene>
<dbReference type="Proteomes" id="UP001310022">
    <property type="component" value="Unassembled WGS sequence"/>
</dbReference>
<dbReference type="PANTHER" id="PTHR33797:SF2">
    <property type="entry name" value="ORGANIC HYDROPEROXIDE RESISTANCE PROTEIN-LIKE"/>
    <property type="match status" value="1"/>
</dbReference>
<dbReference type="EMBL" id="BQKE01000001">
    <property type="protein sequence ID" value="GJM59535.1"/>
    <property type="molecule type" value="Genomic_DNA"/>
</dbReference>
<dbReference type="Pfam" id="PF02566">
    <property type="entry name" value="OsmC"/>
    <property type="match status" value="1"/>
</dbReference>
<dbReference type="PANTHER" id="PTHR33797">
    <property type="entry name" value="ORGANIC HYDROPEROXIDE RESISTANCE PROTEIN-LIKE"/>
    <property type="match status" value="1"/>
</dbReference>
<dbReference type="NCBIfam" id="TIGR03561">
    <property type="entry name" value="organ_hyd_perox"/>
    <property type="match status" value="1"/>
</dbReference>
<evidence type="ECO:0000313" key="2">
    <source>
        <dbReference type="EMBL" id="GJM59535.1"/>
    </source>
</evidence>
<reference evidence="2 3" key="1">
    <citation type="submission" date="2021-12" db="EMBL/GenBank/DDBJ databases">
        <title>Genome sequencing of bacteria with rrn-lacking chromosome and rrn-plasmid.</title>
        <authorList>
            <person name="Anda M."/>
            <person name="Iwasaki W."/>
        </authorList>
    </citation>
    <scope>NUCLEOTIDE SEQUENCE [LARGE SCALE GENOMIC DNA]</scope>
    <source>
        <strain evidence="2 3">NBRC 15940</strain>
    </source>
</reference>